<dbReference type="OrthoDB" id="2096344at2759"/>
<dbReference type="PROSITE" id="PS50082">
    <property type="entry name" value="WD_REPEATS_2"/>
    <property type="match status" value="1"/>
</dbReference>
<dbReference type="KEGG" id="tca:655889"/>
<evidence type="ECO:0000256" key="2">
    <source>
        <dbReference type="SAM" id="MobiDB-lite"/>
    </source>
</evidence>
<evidence type="ECO:0000256" key="1">
    <source>
        <dbReference type="PROSITE-ProRule" id="PRU00221"/>
    </source>
</evidence>
<evidence type="ECO:0000313" key="4">
    <source>
        <dbReference type="Proteomes" id="UP000007266"/>
    </source>
</evidence>
<feature type="region of interest" description="Disordered" evidence="2">
    <location>
        <begin position="1"/>
        <end position="71"/>
    </location>
</feature>
<dbReference type="InterPro" id="IPR001680">
    <property type="entry name" value="WD40_rpt"/>
</dbReference>
<name>D6WGR1_TRICA</name>
<feature type="compositionally biased region" description="Polar residues" evidence="2">
    <location>
        <begin position="1"/>
        <end position="22"/>
    </location>
</feature>
<keyword evidence="1" id="KW-0853">WD repeat</keyword>
<keyword evidence="4" id="KW-1185">Reference proteome</keyword>
<organism evidence="3 4">
    <name type="scientific">Tribolium castaneum</name>
    <name type="common">Red flour beetle</name>
    <dbReference type="NCBI Taxonomy" id="7070"/>
    <lineage>
        <taxon>Eukaryota</taxon>
        <taxon>Metazoa</taxon>
        <taxon>Ecdysozoa</taxon>
        <taxon>Arthropoda</taxon>
        <taxon>Hexapoda</taxon>
        <taxon>Insecta</taxon>
        <taxon>Pterygota</taxon>
        <taxon>Neoptera</taxon>
        <taxon>Endopterygota</taxon>
        <taxon>Coleoptera</taxon>
        <taxon>Polyphaga</taxon>
        <taxon>Cucujiformia</taxon>
        <taxon>Tenebrionidae</taxon>
        <taxon>Tenebrionidae incertae sedis</taxon>
        <taxon>Tribolium</taxon>
    </lineage>
</organism>
<proteinExistence type="predicted"/>
<gene>
    <name evidence="3" type="primary">AUGUSTUS-3.0.2_02135</name>
    <name evidence="3" type="ORF">TcasGA2_TC002135</name>
</gene>
<dbReference type="AlphaFoldDB" id="D6WGR1"/>
<dbReference type="Pfam" id="PF00400">
    <property type="entry name" value="WD40"/>
    <property type="match status" value="2"/>
</dbReference>
<dbReference type="PANTHER" id="PTHR44499">
    <property type="entry name" value="JOUBERIN"/>
    <property type="match status" value="1"/>
</dbReference>
<dbReference type="SUPFAM" id="SSF50978">
    <property type="entry name" value="WD40 repeat-like"/>
    <property type="match status" value="1"/>
</dbReference>
<dbReference type="OMA" id="ILETANC"/>
<dbReference type="GO" id="GO:0044458">
    <property type="term" value="P:motile cilium assembly"/>
    <property type="evidence" value="ECO:0000318"/>
    <property type="project" value="GO_Central"/>
</dbReference>
<dbReference type="InterPro" id="IPR036322">
    <property type="entry name" value="WD40_repeat_dom_sf"/>
</dbReference>
<accession>D6WGR1</accession>
<dbReference type="Proteomes" id="UP000007266">
    <property type="component" value="Linkage group 3"/>
</dbReference>
<evidence type="ECO:0000313" key="3">
    <source>
        <dbReference type="EMBL" id="EEZ99617.1"/>
    </source>
</evidence>
<reference evidence="3 4" key="2">
    <citation type="journal article" date="2010" name="Nucleic Acids Res.">
        <title>BeetleBase in 2010: revisions to provide comprehensive genomic information for Tribolium castaneum.</title>
        <authorList>
            <person name="Kim H.S."/>
            <person name="Murphy T."/>
            <person name="Xia J."/>
            <person name="Caragea D."/>
            <person name="Park Y."/>
            <person name="Beeman R.W."/>
            <person name="Lorenzen M.D."/>
            <person name="Butcher S."/>
            <person name="Manak J.R."/>
            <person name="Brown S.J."/>
        </authorList>
    </citation>
    <scope>GENOME REANNOTATION</scope>
    <source>
        <strain evidence="3 4">Georgia GA2</strain>
    </source>
</reference>
<dbReference type="GO" id="GO:0036064">
    <property type="term" value="C:ciliary basal body"/>
    <property type="evidence" value="ECO:0000318"/>
    <property type="project" value="GO_Central"/>
</dbReference>
<dbReference type="PANTHER" id="PTHR44499:SF1">
    <property type="entry name" value="JOUBERIN"/>
    <property type="match status" value="1"/>
</dbReference>
<dbReference type="Gene3D" id="2.130.10.10">
    <property type="entry name" value="YVTN repeat-like/Quinoprotein amine dehydrogenase"/>
    <property type="match status" value="1"/>
</dbReference>
<feature type="repeat" description="WD" evidence="1">
    <location>
        <begin position="574"/>
        <end position="605"/>
    </location>
</feature>
<feature type="compositionally biased region" description="Polar residues" evidence="2">
    <location>
        <begin position="43"/>
        <end position="62"/>
    </location>
</feature>
<dbReference type="EMBL" id="KQ971327">
    <property type="protein sequence ID" value="EEZ99617.1"/>
    <property type="molecule type" value="Genomic_DNA"/>
</dbReference>
<reference evidence="3 4" key="1">
    <citation type="journal article" date="2008" name="Nature">
        <title>The genome of the model beetle and pest Tribolium castaneum.</title>
        <authorList>
            <consortium name="Tribolium Genome Sequencing Consortium"/>
            <person name="Richards S."/>
            <person name="Gibbs R.A."/>
            <person name="Weinstock G.M."/>
            <person name="Brown S.J."/>
            <person name="Denell R."/>
            <person name="Beeman R.W."/>
            <person name="Gibbs R."/>
            <person name="Beeman R.W."/>
            <person name="Brown S.J."/>
            <person name="Bucher G."/>
            <person name="Friedrich M."/>
            <person name="Grimmelikhuijzen C.J."/>
            <person name="Klingler M."/>
            <person name="Lorenzen M."/>
            <person name="Richards S."/>
            <person name="Roth S."/>
            <person name="Schroder R."/>
            <person name="Tautz D."/>
            <person name="Zdobnov E.M."/>
            <person name="Muzny D."/>
            <person name="Gibbs R.A."/>
            <person name="Weinstock G.M."/>
            <person name="Attaway T."/>
            <person name="Bell S."/>
            <person name="Buhay C.J."/>
            <person name="Chandrabose M.N."/>
            <person name="Chavez D."/>
            <person name="Clerk-Blankenburg K.P."/>
            <person name="Cree A."/>
            <person name="Dao M."/>
            <person name="Davis C."/>
            <person name="Chacko J."/>
            <person name="Dinh H."/>
            <person name="Dugan-Rocha S."/>
            <person name="Fowler G."/>
            <person name="Garner T.T."/>
            <person name="Garnes J."/>
            <person name="Gnirke A."/>
            <person name="Hawes A."/>
            <person name="Hernandez J."/>
            <person name="Hines S."/>
            <person name="Holder M."/>
            <person name="Hume J."/>
            <person name="Jhangiani S.N."/>
            <person name="Joshi V."/>
            <person name="Khan Z.M."/>
            <person name="Jackson L."/>
            <person name="Kovar C."/>
            <person name="Kowis A."/>
            <person name="Lee S."/>
            <person name="Lewis L.R."/>
            <person name="Margolis J."/>
            <person name="Morgan M."/>
            <person name="Nazareth L.V."/>
            <person name="Nguyen N."/>
            <person name="Okwuonu G."/>
            <person name="Parker D."/>
            <person name="Richards S."/>
            <person name="Ruiz S.J."/>
            <person name="Santibanez J."/>
            <person name="Savard J."/>
            <person name="Scherer S.E."/>
            <person name="Schneider B."/>
            <person name="Sodergren E."/>
            <person name="Tautz D."/>
            <person name="Vattahil S."/>
            <person name="Villasana D."/>
            <person name="White C.S."/>
            <person name="Wright R."/>
            <person name="Park Y."/>
            <person name="Beeman R.W."/>
            <person name="Lord J."/>
            <person name="Oppert B."/>
            <person name="Lorenzen M."/>
            <person name="Brown S."/>
            <person name="Wang L."/>
            <person name="Savard J."/>
            <person name="Tautz D."/>
            <person name="Richards S."/>
            <person name="Weinstock G."/>
            <person name="Gibbs R.A."/>
            <person name="Liu Y."/>
            <person name="Worley K."/>
            <person name="Weinstock G."/>
            <person name="Elsik C.G."/>
            <person name="Reese J.T."/>
            <person name="Elhaik E."/>
            <person name="Landan G."/>
            <person name="Graur D."/>
            <person name="Arensburger P."/>
            <person name="Atkinson P."/>
            <person name="Beeman R.W."/>
            <person name="Beidler J."/>
            <person name="Brown S.J."/>
            <person name="Demuth J.P."/>
            <person name="Drury D.W."/>
            <person name="Du Y.Z."/>
            <person name="Fujiwara H."/>
            <person name="Lorenzen M."/>
            <person name="Maselli V."/>
            <person name="Osanai M."/>
            <person name="Park Y."/>
            <person name="Robertson H.M."/>
            <person name="Tu Z."/>
            <person name="Wang J.J."/>
            <person name="Wang S."/>
            <person name="Richards S."/>
            <person name="Song H."/>
            <person name="Zhang L."/>
            <person name="Sodergren E."/>
            <person name="Werner D."/>
            <person name="Stanke M."/>
            <person name="Morgenstern B."/>
            <person name="Solovyev V."/>
            <person name="Kosarev P."/>
            <person name="Brown G."/>
            <person name="Chen H.C."/>
            <person name="Ermolaeva O."/>
            <person name="Hlavina W."/>
            <person name="Kapustin Y."/>
            <person name="Kiryutin B."/>
            <person name="Kitts P."/>
            <person name="Maglott D."/>
            <person name="Pruitt K."/>
            <person name="Sapojnikov V."/>
            <person name="Souvorov A."/>
            <person name="Mackey A.J."/>
            <person name="Waterhouse R.M."/>
            <person name="Wyder S."/>
            <person name="Zdobnov E.M."/>
            <person name="Zdobnov E.M."/>
            <person name="Wyder S."/>
            <person name="Kriventseva E.V."/>
            <person name="Kadowaki T."/>
            <person name="Bork P."/>
            <person name="Aranda M."/>
            <person name="Bao R."/>
            <person name="Beermann A."/>
            <person name="Berns N."/>
            <person name="Bolognesi R."/>
            <person name="Bonneton F."/>
            <person name="Bopp D."/>
            <person name="Brown S.J."/>
            <person name="Bucher G."/>
            <person name="Butts T."/>
            <person name="Chaumot A."/>
            <person name="Denell R.E."/>
            <person name="Ferrier D.E."/>
            <person name="Friedrich M."/>
            <person name="Gordon C.M."/>
            <person name="Jindra M."/>
            <person name="Klingler M."/>
            <person name="Lan Q."/>
            <person name="Lattorff H.M."/>
            <person name="Laudet V."/>
            <person name="von Levetsow C."/>
            <person name="Liu Z."/>
            <person name="Lutz R."/>
            <person name="Lynch J.A."/>
            <person name="da Fonseca R.N."/>
            <person name="Posnien N."/>
            <person name="Reuter R."/>
            <person name="Roth S."/>
            <person name="Savard J."/>
            <person name="Schinko J.B."/>
            <person name="Schmitt C."/>
            <person name="Schoppmeier M."/>
            <person name="Schroder R."/>
            <person name="Shippy T.D."/>
            <person name="Simonnet F."/>
            <person name="Marques-Souza H."/>
            <person name="Tautz D."/>
            <person name="Tomoyasu Y."/>
            <person name="Trauner J."/>
            <person name="Van der Zee M."/>
            <person name="Vervoort M."/>
            <person name="Wittkopp N."/>
            <person name="Wimmer E.A."/>
            <person name="Yang X."/>
            <person name="Jones A.K."/>
            <person name="Sattelle D.B."/>
            <person name="Ebert P.R."/>
            <person name="Nelson D."/>
            <person name="Scott J.G."/>
            <person name="Beeman R.W."/>
            <person name="Muthukrishnan S."/>
            <person name="Kramer K.J."/>
            <person name="Arakane Y."/>
            <person name="Beeman R.W."/>
            <person name="Zhu Q."/>
            <person name="Hogenkamp D."/>
            <person name="Dixit R."/>
            <person name="Oppert B."/>
            <person name="Jiang H."/>
            <person name="Zou Z."/>
            <person name="Marshall J."/>
            <person name="Elpidina E."/>
            <person name="Vinokurov K."/>
            <person name="Oppert C."/>
            <person name="Zou Z."/>
            <person name="Evans J."/>
            <person name="Lu Z."/>
            <person name="Zhao P."/>
            <person name="Sumathipala N."/>
            <person name="Altincicek B."/>
            <person name="Vilcinskas A."/>
            <person name="Williams M."/>
            <person name="Hultmark D."/>
            <person name="Hetru C."/>
            <person name="Jiang H."/>
            <person name="Grimmelikhuijzen C.J."/>
            <person name="Hauser F."/>
            <person name="Cazzamali G."/>
            <person name="Williamson M."/>
            <person name="Park Y."/>
            <person name="Li B."/>
            <person name="Tanaka Y."/>
            <person name="Predel R."/>
            <person name="Neupert S."/>
            <person name="Schachtner J."/>
            <person name="Verleyen P."/>
            <person name="Raible F."/>
            <person name="Bork P."/>
            <person name="Friedrich M."/>
            <person name="Walden K.K."/>
            <person name="Robertson H.M."/>
            <person name="Angeli S."/>
            <person name="Foret S."/>
            <person name="Bucher G."/>
            <person name="Schuetz S."/>
            <person name="Maleszka R."/>
            <person name="Wimmer E.A."/>
            <person name="Beeman R.W."/>
            <person name="Lorenzen M."/>
            <person name="Tomoyasu Y."/>
            <person name="Miller S.C."/>
            <person name="Grossmann D."/>
            <person name="Bucher G."/>
        </authorList>
    </citation>
    <scope>NUCLEOTIDE SEQUENCE [LARGE SCALE GENOMIC DNA]</scope>
    <source>
        <strain evidence="3 4">Georgia GA2</strain>
    </source>
</reference>
<dbReference type="InterPro" id="IPR052803">
    <property type="entry name" value="Cilium-Associated_Jouberin"/>
</dbReference>
<sequence length="861" mass="98919">MASNFDDCSSINSSSAQLSVRNQTKEKFESLLKAAVRKKRPTEVNQSREQLLESPSGSAENLSNDKKSGKKLRKESENYILNKFLDDSSDHCHTYEIASEGSQNSSQIKAPIPKPRTKKPASTTSQRTFEVTSPKIVKNDNGSQVSNATFNVEEIGDVLVHKSPLKAKIIVKENVKARLSDKSESNDESSESEINENTKKKKLIKIESEEQKVKKSYTYDKIVEVTILKTDRLQLSSLVVHPIIKLHVIDAMTGKYFPKSDKSRSVVFFYENSDNDYISPVMTRAYNLQEKRILYPLWEESILLNEDFEYFKDESNRIILFFELLDFVSVSTLHQLNQKECVKGWHNIAFAFLKLAGKNGELNIGKNLRLQLYHSHQTKKNDPQVCNAWVWWKKKKLKKYPSTLHIAIKSVVSPTKVVETFRSKTPIQRETSSRTKLCDEIQNNQILNPEGAIVSVENKSDEKNKETLLTWSRKRNEVCKFPNKCLVKFNSLEQGCFVMKFSPSGKYLACAVQNEDLFYVIVYSIVSLNEVNRFPSHQAIIYCLRWFSDDVLLLSASADNTVCIHNLSDSSFQILPHPSFVYCCDISKDKVIVTGCYDGIIRIWNQTPSDKKSEFHLYQELEAHKAYITSLCWNKKSSIFSADSTGAIIEWQKKDNDWVLKREINLLDLKETVINQILLFPNEKRLLVHSRDNIIRIIDLKSGCVLHWLRGASNKRFQLFCSISPCGTYVNSGSENGFVHVWNAKNGHEVAVYLPYASDHQFLTIHCVDFHPYDNMVAISHYGRNLPVLIFCFDKNIEKPEVELTFKENVEVEYVKNQQSSKELRLNGSIKRERCSNKNEEKIDFKAILHKMDVVLTLQKN</sequence>
<feature type="compositionally biased region" description="Polar residues" evidence="2">
    <location>
        <begin position="120"/>
        <end position="129"/>
    </location>
</feature>
<dbReference type="HOGENOM" id="CLU_018896_0_0_1"/>
<dbReference type="eggNOG" id="KOG0266">
    <property type="taxonomic scope" value="Eukaryota"/>
</dbReference>
<dbReference type="InterPro" id="IPR015943">
    <property type="entry name" value="WD40/YVTN_repeat-like_dom_sf"/>
</dbReference>
<feature type="region of interest" description="Disordered" evidence="2">
    <location>
        <begin position="96"/>
        <end position="129"/>
    </location>
</feature>
<dbReference type="STRING" id="7070.D6WGR1"/>
<dbReference type="PhylomeDB" id="D6WGR1"/>
<dbReference type="SMART" id="SM00320">
    <property type="entry name" value="WD40"/>
    <property type="match status" value="7"/>
</dbReference>
<protein>
    <submittedName>
        <fullName evidence="3">Jouberin-like Protein</fullName>
    </submittedName>
</protein>